<name>A0A139A1Z4_GONPJ</name>
<reference evidence="2 3" key="1">
    <citation type="journal article" date="2015" name="Genome Biol. Evol.">
        <title>Phylogenomic analyses indicate that early fungi evolved digesting cell walls of algal ancestors of land plants.</title>
        <authorList>
            <person name="Chang Y."/>
            <person name="Wang S."/>
            <person name="Sekimoto S."/>
            <person name="Aerts A.L."/>
            <person name="Choi C."/>
            <person name="Clum A."/>
            <person name="LaButti K.M."/>
            <person name="Lindquist E.A."/>
            <person name="Yee Ngan C."/>
            <person name="Ohm R.A."/>
            <person name="Salamov A.A."/>
            <person name="Grigoriev I.V."/>
            <person name="Spatafora J.W."/>
            <person name="Berbee M.L."/>
        </authorList>
    </citation>
    <scope>NUCLEOTIDE SEQUENCE [LARGE SCALE GENOMIC DNA]</scope>
    <source>
        <strain evidence="2 3">JEL478</strain>
    </source>
</reference>
<evidence type="ECO:0008006" key="4">
    <source>
        <dbReference type="Google" id="ProtNLM"/>
    </source>
</evidence>
<evidence type="ECO:0000313" key="3">
    <source>
        <dbReference type="Proteomes" id="UP000070544"/>
    </source>
</evidence>
<dbReference type="EMBL" id="KQ965816">
    <property type="protein sequence ID" value="KXS10709.1"/>
    <property type="molecule type" value="Genomic_DNA"/>
</dbReference>
<proteinExistence type="predicted"/>
<keyword evidence="3" id="KW-1185">Reference proteome</keyword>
<keyword evidence="1" id="KW-1133">Transmembrane helix</keyword>
<evidence type="ECO:0000313" key="2">
    <source>
        <dbReference type="EMBL" id="KXS10709.1"/>
    </source>
</evidence>
<protein>
    <recommendedName>
        <fullName evidence="4">G-protein coupled receptors family 1 profile domain-containing protein</fullName>
    </recommendedName>
</protein>
<feature type="transmembrane region" description="Helical" evidence="1">
    <location>
        <begin position="148"/>
        <end position="181"/>
    </location>
</feature>
<accession>A0A139A1Z4</accession>
<feature type="transmembrane region" description="Helical" evidence="1">
    <location>
        <begin position="47"/>
        <end position="65"/>
    </location>
</feature>
<dbReference type="OrthoDB" id="10598054at2759"/>
<feature type="transmembrane region" description="Helical" evidence="1">
    <location>
        <begin position="15"/>
        <end position="35"/>
    </location>
</feature>
<feature type="transmembrane region" description="Helical" evidence="1">
    <location>
        <begin position="246"/>
        <end position="266"/>
    </location>
</feature>
<evidence type="ECO:0000256" key="1">
    <source>
        <dbReference type="SAM" id="Phobius"/>
    </source>
</evidence>
<gene>
    <name evidence="2" type="ORF">M427DRAFT_464247</name>
</gene>
<feature type="transmembrane region" description="Helical" evidence="1">
    <location>
        <begin position="77"/>
        <end position="101"/>
    </location>
</feature>
<organism evidence="2 3">
    <name type="scientific">Gonapodya prolifera (strain JEL478)</name>
    <name type="common">Monoblepharis prolifera</name>
    <dbReference type="NCBI Taxonomy" id="1344416"/>
    <lineage>
        <taxon>Eukaryota</taxon>
        <taxon>Fungi</taxon>
        <taxon>Fungi incertae sedis</taxon>
        <taxon>Chytridiomycota</taxon>
        <taxon>Chytridiomycota incertae sedis</taxon>
        <taxon>Monoblepharidomycetes</taxon>
        <taxon>Monoblepharidales</taxon>
        <taxon>Gonapodyaceae</taxon>
        <taxon>Gonapodya</taxon>
    </lineage>
</organism>
<dbReference type="Proteomes" id="UP000070544">
    <property type="component" value="Unassembled WGS sequence"/>
</dbReference>
<feature type="transmembrane region" description="Helical" evidence="1">
    <location>
        <begin position="219"/>
        <end position="240"/>
    </location>
</feature>
<feature type="transmembrane region" description="Helical" evidence="1">
    <location>
        <begin position="113"/>
        <end position="136"/>
    </location>
</feature>
<sequence>MLDRRSRAIFHSGPVSFSVLSDICVLCFYAVAAGLRVSHIRHTVHKLLAVLFVFNIVALCCWLGETLSYPETPRCNISIFGEVGGFGGEYYSSLAILIVLYRSLVLNHPPFSAFGEGCAIAIPFGAFLAGGLIVILSQAHAPDGTTCFAAAASTATILAMIIGLGFAFVASVILVAGILFFRMRRGANETPESLRVSGSGIMAVSSRSKDDANALSVRLVLYPVLMLLTGGLAVITASLAITSAAIVGEALLALSGIFNAIIFFGWDPTARKLAFGMLEIINSATGTGHPLPRPSSITTVNADGKLQHKRLSSFSGITALSIAESRAELINSRSQSTEPAPIALYVGKIIKPFLRWMTRP</sequence>
<keyword evidence="1" id="KW-0472">Membrane</keyword>
<dbReference type="AlphaFoldDB" id="A0A139A1Z4"/>
<keyword evidence="1" id="KW-0812">Transmembrane</keyword>